<keyword evidence="7" id="KW-0407">Ion channel</keyword>
<dbReference type="KEGG" id="jeo:JMA_43360"/>
<keyword evidence="10" id="KW-0614">Plasmid</keyword>
<reference evidence="10 11" key="1">
    <citation type="submission" date="2014-08" db="EMBL/GenBank/DDBJ databases">
        <title>Complete genome of a marine bacteria Jeotgalibacillus malaysiensis.</title>
        <authorList>
            <person name="Yaakop A.S."/>
            <person name="Chan K.-G."/>
            <person name="Goh K.M."/>
        </authorList>
    </citation>
    <scope>NUCLEOTIDE SEQUENCE [LARGE SCALE GENOMIC DNA]</scope>
    <source>
        <strain evidence="10 11">D5</strain>
        <plasmid evidence="11">Plasmid</plasmid>
    </source>
</reference>
<sequence length="274" mass="31936">MQEVTWIDKWRGIREQEWFKEMFRMKVKITYEVFLFMLALIALATLFSDNEDYIWIDRFIWLVFFLDVVVRFVRAPKKWQFIKENPLDIIVAIPLDAIFQSAKILRIFRLIRIILIATRFMNPIYQIIRENKLERTISFALVLIFIVSIPVNLVEPDIQNYGDAVWWSIVTMTTVGYGDISPSTGLGRTLAVILMIVGIGIIGVVTGSIASYLIGHKQDSEDDDVKYIESKLKNPKEWTEQDTLIMKTMIDILYEKNQDKDSIVKIEGTQKRTG</sequence>
<evidence type="ECO:0000256" key="2">
    <source>
        <dbReference type="ARBA" id="ARBA00022448"/>
    </source>
</evidence>
<dbReference type="Proteomes" id="UP000031449">
    <property type="component" value="Plasmid unnamed"/>
</dbReference>
<keyword evidence="6 8" id="KW-0472">Membrane</keyword>
<dbReference type="PANTHER" id="PTHR11537:SF254">
    <property type="entry name" value="POTASSIUM VOLTAGE-GATED CHANNEL PROTEIN SHAB"/>
    <property type="match status" value="1"/>
</dbReference>
<dbReference type="InterPro" id="IPR027359">
    <property type="entry name" value="Volt_channel_dom_sf"/>
</dbReference>
<keyword evidence="3 8" id="KW-0812">Transmembrane</keyword>
<dbReference type="Gene3D" id="1.20.5.110">
    <property type="match status" value="1"/>
</dbReference>
<feature type="transmembrane region" description="Helical" evidence="8">
    <location>
        <begin position="137"/>
        <end position="154"/>
    </location>
</feature>
<feature type="transmembrane region" description="Helical" evidence="8">
    <location>
        <begin position="190"/>
        <end position="214"/>
    </location>
</feature>
<evidence type="ECO:0000313" key="10">
    <source>
        <dbReference type="EMBL" id="AJD93653.1"/>
    </source>
</evidence>
<evidence type="ECO:0000259" key="9">
    <source>
        <dbReference type="Pfam" id="PF07885"/>
    </source>
</evidence>
<dbReference type="PANTHER" id="PTHR11537">
    <property type="entry name" value="VOLTAGE-GATED POTASSIUM CHANNEL"/>
    <property type="match status" value="1"/>
</dbReference>
<evidence type="ECO:0000256" key="1">
    <source>
        <dbReference type="ARBA" id="ARBA00004141"/>
    </source>
</evidence>
<keyword evidence="11" id="KW-1185">Reference proteome</keyword>
<evidence type="ECO:0000313" key="11">
    <source>
        <dbReference type="Proteomes" id="UP000031449"/>
    </source>
</evidence>
<dbReference type="GO" id="GO:0005249">
    <property type="term" value="F:voltage-gated potassium channel activity"/>
    <property type="evidence" value="ECO:0007669"/>
    <property type="project" value="InterPro"/>
</dbReference>
<dbReference type="GO" id="GO:0008076">
    <property type="term" value="C:voltage-gated potassium channel complex"/>
    <property type="evidence" value="ECO:0007669"/>
    <property type="project" value="InterPro"/>
</dbReference>
<protein>
    <recommendedName>
        <fullName evidence="9">Potassium channel domain-containing protein</fullName>
    </recommendedName>
</protein>
<dbReference type="BioCyc" id="JESP1508404:G14D9-13659-MONOMER"/>
<geneLocation type="plasmid" evidence="11"/>
<evidence type="ECO:0000256" key="3">
    <source>
        <dbReference type="ARBA" id="ARBA00022692"/>
    </source>
</evidence>
<dbReference type="Pfam" id="PF07885">
    <property type="entry name" value="Ion_trans_2"/>
    <property type="match status" value="1"/>
</dbReference>
<dbReference type="GO" id="GO:0001508">
    <property type="term" value="P:action potential"/>
    <property type="evidence" value="ECO:0007669"/>
    <property type="project" value="TreeGrafter"/>
</dbReference>
<keyword evidence="4 8" id="KW-1133">Transmembrane helix</keyword>
<dbReference type="Gene3D" id="1.10.287.70">
    <property type="match status" value="1"/>
</dbReference>
<feature type="transmembrane region" description="Helical" evidence="8">
    <location>
        <begin position="29"/>
        <end position="47"/>
    </location>
</feature>
<organism evidence="10 11">
    <name type="scientific">Jeotgalibacillus malaysiensis</name>
    <dbReference type="NCBI Taxonomy" id="1508404"/>
    <lineage>
        <taxon>Bacteria</taxon>
        <taxon>Bacillati</taxon>
        <taxon>Bacillota</taxon>
        <taxon>Bacilli</taxon>
        <taxon>Bacillales</taxon>
        <taxon>Caryophanaceae</taxon>
        <taxon>Jeotgalibacillus</taxon>
    </lineage>
</organism>
<keyword evidence="2" id="KW-0813">Transport</keyword>
<dbReference type="EMBL" id="CP009417">
    <property type="protein sequence ID" value="AJD93653.1"/>
    <property type="molecule type" value="Genomic_DNA"/>
</dbReference>
<feature type="domain" description="Potassium channel" evidence="9">
    <location>
        <begin position="143"/>
        <end position="213"/>
    </location>
</feature>
<gene>
    <name evidence="10" type="ORF">JMA_43360</name>
</gene>
<dbReference type="HOGENOM" id="CLU_011722_6_2_9"/>
<dbReference type="InterPro" id="IPR013099">
    <property type="entry name" value="K_chnl_dom"/>
</dbReference>
<dbReference type="SUPFAM" id="SSF81324">
    <property type="entry name" value="Voltage-gated potassium channels"/>
    <property type="match status" value="1"/>
</dbReference>
<dbReference type="Gene3D" id="1.20.120.350">
    <property type="entry name" value="Voltage-gated potassium channels. Chain C"/>
    <property type="match status" value="1"/>
</dbReference>
<evidence type="ECO:0000256" key="8">
    <source>
        <dbReference type="SAM" id="Phobius"/>
    </source>
</evidence>
<evidence type="ECO:0000256" key="5">
    <source>
        <dbReference type="ARBA" id="ARBA00023065"/>
    </source>
</evidence>
<comment type="subcellular location">
    <subcellularLocation>
        <location evidence="1">Membrane</location>
        <topology evidence="1">Multi-pass membrane protein</topology>
    </subcellularLocation>
</comment>
<accession>A0A0B5AYQ6</accession>
<name>A0A0B5AYQ6_9BACL</name>
<evidence type="ECO:0000256" key="4">
    <source>
        <dbReference type="ARBA" id="ARBA00022989"/>
    </source>
</evidence>
<feature type="transmembrane region" description="Helical" evidence="8">
    <location>
        <begin position="161"/>
        <end position="178"/>
    </location>
</feature>
<dbReference type="InterPro" id="IPR028325">
    <property type="entry name" value="VG_K_chnl"/>
</dbReference>
<feature type="transmembrane region" description="Helical" evidence="8">
    <location>
        <begin position="53"/>
        <end position="73"/>
    </location>
</feature>
<evidence type="ECO:0000256" key="6">
    <source>
        <dbReference type="ARBA" id="ARBA00023136"/>
    </source>
</evidence>
<proteinExistence type="predicted"/>
<evidence type="ECO:0000256" key="7">
    <source>
        <dbReference type="ARBA" id="ARBA00023303"/>
    </source>
</evidence>
<dbReference type="AlphaFoldDB" id="A0A0B5AYQ6"/>
<keyword evidence="5" id="KW-0406">Ion transport</keyword>